<dbReference type="InterPro" id="IPR000683">
    <property type="entry name" value="Gfo/Idh/MocA-like_OxRdtase_N"/>
</dbReference>
<organism evidence="7 8">
    <name type="scientific">Lasiosphaeris hirsuta</name>
    <dbReference type="NCBI Taxonomy" id="260670"/>
    <lineage>
        <taxon>Eukaryota</taxon>
        <taxon>Fungi</taxon>
        <taxon>Dikarya</taxon>
        <taxon>Ascomycota</taxon>
        <taxon>Pezizomycotina</taxon>
        <taxon>Sordariomycetes</taxon>
        <taxon>Sordariomycetidae</taxon>
        <taxon>Sordariales</taxon>
        <taxon>Lasiosphaeriaceae</taxon>
        <taxon>Lasiosphaeris</taxon>
    </lineage>
</organism>
<evidence type="ECO:0000259" key="6">
    <source>
        <dbReference type="Pfam" id="PF01408"/>
    </source>
</evidence>
<accession>A0AA40A2V9</accession>
<name>A0AA40A2V9_9PEZI</name>
<dbReference type="InterPro" id="IPR050984">
    <property type="entry name" value="Gfo/Idh/MocA_domain"/>
</dbReference>
<proteinExistence type="inferred from homology"/>
<dbReference type="EMBL" id="JAUKUA010000006">
    <property type="protein sequence ID" value="KAK0708255.1"/>
    <property type="molecule type" value="Genomic_DNA"/>
</dbReference>
<comment type="catalytic activity">
    <reaction evidence="5">
        <text>D-xylose + NADP(+) = D-xylono-1,5-lactone + NADPH + H(+)</text>
        <dbReference type="Rhea" id="RHEA:22000"/>
        <dbReference type="ChEBI" id="CHEBI:15378"/>
        <dbReference type="ChEBI" id="CHEBI:15867"/>
        <dbReference type="ChEBI" id="CHEBI:53455"/>
        <dbReference type="ChEBI" id="CHEBI:57783"/>
        <dbReference type="ChEBI" id="CHEBI:58349"/>
        <dbReference type="EC" id="1.1.1.179"/>
    </reaction>
</comment>
<dbReference type="SUPFAM" id="SSF51735">
    <property type="entry name" value="NAD(P)-binding Rossmann-fold domains"/>
    <property type="match status" value="1"/>
</dbReference>
<evidence type="ECO:0000313" key="7">
    <source>
        <dbReference type="EMBL" id="KAK0708255.1"/>
    </source>
</evidence>
<keyword evidence="8" id="KW-1185">Reference proteome</keyword>
<dbReference type="PANTHER" id="PTHR22604:SF105">
    <property type="entry name" value="TRANS-1,2-DIHYDROBENZENE-1,2-DIOL DEHYDROGENASE"/>
    <property type="match status" value="1"/>
</dbReference>
<dbReference type="Proteomes" id="UP001172102">
    <property type="component" value="Unassembled WGS sequence"/>
</dbReference>
<feature type="domain" description="Gfo/Idh/MocA-like oxidoreductase N-terminal" evidence="6">
    <location>
        <begin position="28"/>
        <end position="131"/>
    </location>
</feature>
<dbReference type="Gene3D" id="3.30.360.10">
    <property type="entry name" value="Dihydrodipicolinate Reductase, domain 2"/>
    <property type="match status" value="1"/>
</dbReference>
<evidence type="ECO:0000256" key="3">
    <source>
        <dbReference type="ARBA" id="ARBA00038984"/>
    </source>
</evidence>
<dbReference type="GO" id="GO:0000166">
    <property type="term" value="F:nucleotide binding"/>
    <property type="evidence" value="ECO:0007669"/>
    <property type="project" value="InterPro"/>
</dbReference>
<dbReference type="GO" id="GO:0047837">
    <property type="term" value="F:D-xylose 1-dehydrogenase (NADP+) activity"/>
    <property type="evidence" value="ECO:0007669"/>
    <property type="project" value="UniProtKB-EC"/>
</dbReference>
<comment type="similarity">
    <text evidence="1">Belongs to the Gfo/Idh/MocA family.</text>
</comment>
<dbReference type="InterPro" id="IPR036291">
    <property type="entry name" value="NAD(P)-bd_dom_sf"/>
</dbReference>
<evidence type="ECO:0000256" key="4">
    <source>
        <dbReference type="ARBA" id="ARBA00042988"/>
    </source>
</evidence>
<keyword evidence="2" id="KW-0560">Oxidoreductase</keyword>
<dbReference type="EC" id="1.1.1.179" evidence="3"/>
<dbReference type="AlphaFoldDB" id="A0AA40A2V9"/>
<protein>
    <recommendedName>
        <fullName evidence="3">D-xylose 1-dehydrogenase (NADP(+), D-xylono-1,5-lactone-forming)</fullName>
        <ecNumber evidence="3">1.1.1.179</ecNumber>
    </recommendedName>
    <alternativeName>
        <fullName evidence="4">D-xylose-NADP dehydrogenase</fullName>
    </alternativeName>
</protein>
<dbReference type="Gene3D" id="3.40.50.720">
    <property type="entry name" value="NAD(P)-binding Rossmann-like Domain"/>
    <property type="match status" value="1"/>
</dbReference>
<dbReference type="SUPFAM" id="SSF55347">
    <property type="entry name" value="Glyceraldehyde-3-phosphate dehydrogenase-like, C-terminal domain"/>
    <property type="match status" value="1"/>
</dbReference>
<sequence>MAGLLSFIHRNWQNAVGAPKATKAKDAIKIGVLGAANIAPMALFTPARYHPEVIIYAVAARDRKKAEAYAKQHAIPHVFSTYEELLASPLIEAVYVPLPNGLHLEWALKALKAGKHVLLEKPSVSNAAEAALLFNHPLVTAPNAPVLLEAFHYRFHPAWMAFVAQLDRPNVVHARASLTIPGKHMGFGPDDIRFNYALAGGALLDLTYTMSIVRGIYGASPTACTSCEVATMPSPPGDGLCDYKYDAAWTFPNGGTAETHGNLQAGLVEALKDFANAEAVHRPVVVPDAALPEGQEKVRTRRVALYNFIGPAMWHRIDVEDRFVVRKKGSEELVREWTVKESKKAYTLRDVGIDRPSEPYWWTYKYMLDEFVNRVRGREGTGAWIEHEDSVEQAKTIDMAYAVSRLPLRQTTKFDTASL</sequence>
<dbReference type="PANTHER" id="PTHR22604">
    <property type="entry name" value="OXIDOREDUCTASES"/>
    <property type="match status" value="1"/>
</dbReference>
<dbReference type="Pfam" id="PF01408">
    <property type="entry name" value="GFO_IDH_MocA"/>
    <property type="match status" value="1"/>
</dbReference>
<evidence type="ECO:0000256" key="1">
    <source>
        <dbReference type="ARBA" id="ARBA00010928"/>
    </source>
</evidence>
<evidence type="ECO:0000313" key="8">
    <source>
        <dbReference type="Proteomes" id="UP001172102"/>
    </source>
</evidence>
<evidence type="ECO:0000256" key="5">
    <source>
        <dbReference type="ARBA" id="ARBA00049233"/>
    </source>
</evidence>
<reference evidence="7" key="1">
    <citation type="submission" date="2023-06" db="EMBL/GenBank/DDBJ databases">
        <title>Genome-scale phylogeny and comparative genomics of the fungal order Sordariales.</title>
        <authorList>
            <consortium name="Lawrence Berkeley National Laboratory"/>
            <person name="Hensen N."/>
            <person name="Bonometti L."/>
            <person name="Westerberg I."/>
            <person name="Brannstrom I.O."/>
            <person name="Guillou S."/>
            <person name="Cros-Aarteil S."/>
            <person name="Calhoun S."/>
            <person name="Haridas S."/>
            <person name="Kuo A."/>
            <person name="Mondo S."/>
            <person name="Pangilinan J."/>
            <person name="Riley R."/>
            <person name="Labutti K."/>
            <person name="Andreopoulos B."/>
            <person name="Lipzen A."/>
            <person name="Chen C."/>
            <person name="Yanf M."/>
            <person name="Daum C."/>
            <person name="Ng V."/>
            <person name="Clum A."/>
            <person name="Steindorff A."/>
            <person name="Ohm R."/>
            <person name="Martin F."/>
            <person name="Silar P."/>
            <person name="Natvig D."/>
            <person name="Lalanne C."/>
            <person name="Gautier V."/>
            <person name="Ament-Velasquez S.L."/>
            <person name="Kruys A."/>
            <person name="Hutchinson M.I."/>
            <person name="Powell A.J."/>
            <person name="Barry K."/>
            <person name="Miller A.N."/>
            <person name="Grigoriev I.V."/>
            <person name="Debuchy R."/>
            <person name="Gladieux P."/>
            <person name="Thoren M.H."/>
            <person name="Johannesson H."/>
        </authorList>
    </citation>
    <scope>NUCLEOTIDE SEQUENCE</scope>
    <source>
        <strain evidence="7">SMH4607-1</strain>
    </source>
</reference>
<comment type="caution">
    <text evidence="7">The sequence shown here is derived from an EMBL/GenBank/DDBJ whole genome shotgun (WGS) entry which is preliminary data.</text>
</comment>
<evidence type="ECO:0000256" key="2">
    <source>
        <dbReference type="ARBA" id="ARBA00023002"/>
    </source>
</evidence>
<gene>
    <name evidence="7" type="ORF">B0H67DRAFT_556777</name>
</gene>